<sequence>MAAHLLQVEQPVQSGDWPTAVERFKQVVCCRKTRLEFLFDHGSDGRVGCPVKCIGELRNGYWREFAWYG</sequence>
<organism evidence="1 2">
    <name type="scientific">Candidatus Propionivibrio dominans</name>
    <dbReference type="NCBI Taxonomy" id="2954373"/>
    <lineage>
        <taxon>Bacteria</taxon>
        <taxon>Pseudomonadati</taxon>
        <taxon>Pseudomonadota</taxon>
        <taxon>Betaproteobacteria</taxon>
        <taxon>Rhodocyclales</taxon>
        <taxon>Rhodocyclaceae</taxon>
        <taxon>Propionivibrio</taxon>
    </lineage>
</organism>
<gene>
    <name evidence="1" type="ORF">IPJ48_08500</name>
</gene>
<evidence type="ECO:0000313" key="1">
    <source>
        <dbReference type="EMBL" id="MBK7423120.1"/>
    </source>
</evidence>
<protein>
    <submittedName>
        <fullName evidence="1">Uncharacterized protein</fullName>
    </submittedName>
</protein>
<dbReference type="EMBL" id="JADJNC010000011">
    <property type="protein sequence ID" value="MBK7423120.1"/>
    <property type="molecule type" value="Genomic_DNA"/>
</dbReference>
<name>A0A9D7FDM1_9RHOO</name>
<dbReference type="Proteomes" id="UP000886602">
    <property type="component" value="Unassembled WGS sequence"/>
</dbReference>
<evidence type="ECO:0000313" key="2">
    <source>
        <dbReference type="Proteomes" id="UP000886602"/>
    </source>
</evidence>
<proteinExistence type="predicted"/>
<comment type="caution">
    <text evidence="1">The sequence shown here is derived from an EMBL/GenBank/DDBJ whole genome shotgun (WGS) entry which is preliminary data.</text>
</comment>
<reference evidence="1" key="1">
    <citation type="submission" date="2020-10" db="EMBL/GenBank/DDBJ databases">
        <title>Connecting structure to function with the recovery of over 1000 high-quality activated sludge metagenome-assembled genomes encoding full-length rRNA genes using long-read sequencing.</title>
        <authorList>
            <person name="Singleton C.M."/>
            <person name="Petriglieri F."/>
            <person name="Kristensen J.M."/>
            <person name="Kirkegaard R.H."/>
            <person name="Michaelsen T.Y."/>
            <person name="Andersen M.H."/>
            <person name="Karst S.M."/>
            <person name="Dueholm M.S."/>
            <person name="Nielsen P.H."/>
            <person name="Albertsen M."/>
        </authorList>
    </citation>
    <scope>NUCLEOTIDE SEQUENCE</scope>
    <source>
        <strain evidence="1">EsbW_18-Q3-R4-48_MAXAC.044</strain>
    </source>
</reference>
<dbReference type="AlphaFoldDB" id="A0A9D7FDM1"/>
<accession>A0A9D7FDM1</accession>